<proteinExistence type="predicted"/>
<dbReference type="EMBL" id="MU117964">
    <property type="protein sequence ID" value="KAF9653379.1"/>
    <property type="molecule type" value="Genomic_DNA"/>
</dbReference>
<keyword evidence="2" id="KW-1185">Reference proteome</keyword>
<protein>
    <submittedName>
        <fullName evidence="1">Uncharacterized protein</fullName>
    </submittedName>
</protein>
<reference evidence="1" key="1">
    <citation type="submission" date="2019-10" db="EMBL/GenBank/DDBJ databases">
        <authorList>
            <consortium name="DOE Joint Genome Institute"/>
            <person name="Kuo A."/>
            <person name="Miyauchi S."/>
            <person name="Kiss E."/>
            <person name="Drula E."/>
            <person name="Kohler A."/>
            <person name="Sanchez-Garcia M."/>
            <person name="Andreopoulos B."/>
            <person name="Barry K.W."/>
            <person name="Bonito G."/>
            <person name="Buee M."/>
            <person name="Carver A."/>
            <person name="Chen C."/>
            <person name="Cichocki N."/>
            <person name="Clum A."/>
            <person name="Culley D."/>
            <person name="Crous P.W."/>
            <person name="Fauchery L."/>
            <person name="Girlanda M."/>
            <person name="Hayes R."/>
            <person name="Keri Z."/>
            <person name="Labutti K."/>
            <person name="Lipzen A."/>
            <person name="Lombard V."/>
            <person name="Magnuson J."/>
            <person name="Maillard F."/>
            <person name="Morin E."/>
            <person name="Murat C."/>
            <person name="Nolan M."/>
            <person name="Ohm R."/>
            <person name="Pangilinan J."/>
            <person name="Pereira M."/>
            <person name="Perotto S."/>
            <person name="Peter M."/>
            <person name="Riley R."/>
            <person name="Sitrit Y."/>
            <person name="Stielow B."/>
            <person name="Szollosi G."/>
            <person name="Zifcakova L."/>
            <person name="Stursova M."/>
            <person name="Spatafora J.W."/>
            <person name="Tedersoo L."/>
            <person name="Vaario L.-M."/>
            <person name="Yamada A."/>
            <person name="Yan M."/>
            <person name="Wang P."/>
            <person name="Xu J."/>
            <person name="Bruns T."/>
            <person name="Baldrian P."/>
            <person name="Vilgalys R."/>
            <person name="Henrissat B."/>
            <person name="Grigoriev I.V."/>
            <person name="Hibbett D."/>
            <person name="Nagy L.G."/>
            <person name="Martin F.M."/>
        </authorList>
    </citation>
    <scope>NUCLEOTIDE SEQUENCE</scope>
    <source>
        <strain evidence="1">P2</strain>
    </source>
</reference>
<sequence>MADSVSPRRQPPSPLVFSPETVLPPIPIKHSVQPTPNTTRSDTVSMPFVKRHVTRRLRNAKQECDKELQRVINFITAFFEEKLRETSEVDQPQDDRDFRGRARDVSTRRGSDTLKEPFTFQPADLRSALASSDADADASSDGGYEAEPEYPRYGVSRQRASLQESPTAQDSHKLTHWSPSPGLLTASTSSSPASLRRQHTLPKDKQNLGTSPTSDTTSPKKPPPSVSSPPIVWSNSGGSASAVSRRLSRSIHIPVRPARSGQSSRSTSRSRSPLPRPTHEELKHRRSSRILIDDPVDPIMSTLYEIIGVATDVIEMNVNQLIVQPKICEQFVQRIQNIGRAWDEHPEWHGRNWYVQVLLSIASLSRVVEWWEAERQFWNFDEKKEEEQDEPLIFVMKPAYESTGGKEEEALPTGTKDSHKLSADEDSKLKMTRPPSLGKRPRSETTKELAMPSTTTTSQRPSLADGEETSRTPSKFVDTTESARVLATERLRLQAEKAQNQNVVMELSLDGDHILWINYAWENVVGTDPEELQGTRISHLLSPPDWNVFRDATQRLQEDDSHTIEVRFKLQVEPDDDRDHPIIRTMEGKGMLMIDRDDGQPSHTMWVIKPAAPSPIDKAALPVQLETGEVGDEPIATPAPGFAIQQLGSEPITPFPLVRPINLSPILCRICECNVPQWFFEKHNETCVEVHRLEAEIADCNESATELRNTIRDLVTALDRSSPAQIPEYRGVPIFAPQSSSGSSSPLQMLRAPLKMQKMGVKKMQRQLLEKLDDILQVALEISVPALREEESKEPIERQRLLSPSSERKISQLRTWCKPTIGDTALTQLADDVEGVMRQKVGNVIRMQNVMKYEEKVRQEWEVKIEEALSQLDETEELDGADEDSEGEDEESNGAAGVTPGETSVEPPVSTGVVVKTVAEKDDEGDHSSTASEYGYGDKKDGRSSDGPATDPTPTGLSSPALPAVSQRYEQHRPGWTQIHATRPSTPSSVSSPLALAIPITASLHTDDIPPLNDLAEPAIILSKSPQQNLIPGLGGIHPTPILSPIMAPPELPMKRAHSRRPSTIQPITPMVGSNGQPLSPRLPSSAPLPRTTPTSIKDFEIIKPISKGAFGSVFLARKKLTGDYFAIKVLKKADMIAKNQITNVKAERMILMQQAESPFVTKLYWTFQSKENLYLVMEYLNGGDCAALVKSLGSLPEEWTKNYIAEVVLGLEYLHERGVVHRDLKPDNLLIDQHGHLKLTDFGLSRIGLLGRQTREGDVLSERGLRHRTRYSPHSRPPSIDAAYMTHTSHAAEAGGSYFSHRPPSGPRVGSSPYVASTDDVSESSGSESVSGPFPRRGGAATTGSHPSNYRSSDSPLQSFASELTHELRQHANSQASNTNTPSLTSGTPPTEKGFVGTPDYLAPETILGLRGDDAAVDWWALGVITYEFLYGIPPFHADTPEKVFENILSGHVEWHEDFIEISSEARDFLERLMTLDPARRLGANGADEVKNHPFFSDINWDTVTTSEAAFIPQVTDAESTDYFDPRGAVLQIFNDEEPPSLLAGAIHKADVAPSTLDAPVPASATVPVPFMQNREAVSSPADDFGAFSFKNLPVLKQANDEVIRKFKTDQMAPISQALGETGVQNRRRSLSQRMKKPPGNVVTGSIDTSKGSPTNPPSPATSTSSIGSSPSRTNSAPGSGNHVRKPSEFGAVERFKLSHMDGDLIRRNSMPSRLRTASVSTSGDDSTPGSYSGSVVTSSFPEANTPPSSVASIDLKRGPDPNDRAVTCLLAEDNPITAKIIETLLSRLGCRVVVVADGSEAISVAMGDIKFDCILMDLHMPIVDGEGAARYIKSTNNKNATTPIIAVSAYSGSEMEASNLFAASLAKPLQKADLVAAMRQLGFKTTHAHERVAQKVVR</sequence>
<reference evidence="1" key="2">
    <citation type="journal article" date="2020" name="Nat. Commun.">
        <title>Large-scale genome sequencing of mycorrhizal fungi provides insights into the early evolution of symbiotic traits.</title>
        <authorList>
            <person name="Miyauchi S."/>
            <person name="Kiss E."/>
            <person name="Kuo A."/>
            <person name="Drula E."/>
            <person name="Kohler A."/>
            <person name="Sanchez-Garcia M."/>
            <person name="Morin E."/>
            <person name="Andreopoulos B."/>
            <person name="Barry K.W."/>
            <person name="Bonito G."/>
            <person name="Buee M."/>
            <person name="Carver A."/>
            <person name="Chen C."/>
            <person name="Cichocki N."/>
            <person name="Clum A."/>
            <person name="Culley D."/>
            <person name="Crous P.W."/>
            <person name="Fauchery L."/>
            <person name="Girlanda M."/>
            <person name="Hayes R.D."/>
            <person name="Keri Z."/>
            <person name="LaButti K."/>
            <person name="Lipzen A."/>
            <person name="Lombard V."/>
            <person name="Magnuson J."/>
            <person name="Maillard F."/>
            <person name="Murat C."/>
            <person name="Nolan M."/>
            <person name="Ohm R.A."/>
            <person name="Pangilinan J."/>
            <person name="Pereira M.F."/>
            <person name="Perotto S."/>
            <person name="Peter M."/>
            <person name="Pfister S."/>
            <person name="Riley R."/>
            <person name="Sitrit Y."/>
            <person name="Stielow J.B."/>
            <person name="Szollosi G."/>
            <person name="Zifcakova L."/>
            <person name="Stursova M."/>
            <person name="Spatafora J.W."/>
            <person name="Tedersoo L."/>
            <person name="Vaario L.M."/>
            <person name="Yamada A."/>
            <person name="Yan M."/>
            <person name="Wang P."/>
            <person name="Xu J."/>
            <person name="Bruns T."/>
            <person name="Baldrian P."/>
            <person name="Vilgalys R."/>
            <person name="Dunand C."/>
            <person name="Henrissat B."/>
            <person name="Grigoriev I.V."/>
            <person name="Hibbett D."/>
            <person name="Nagy L.G."/>
            <person name="Martin F.M."/>
        </authorList>
    </citation>
    <scope>NUCLEOTIDE SEQUENCE</scope>
    <source>
        <strain evidence="1">P2</strain>
    </source>
</reference>
<dbReference type="Proteomes" id="UP000886501">
    <property type="component" value="Unassembled WGS sequence"/>
</dbReference>
<evidence type="ECO:0000313" key="2">
    <source>
        <dbReference type="Proteomes" id="UP000886501"/>
    </source>
</evidence>
<accession>A0ACB6ZVA3</accession>
<evidence type="ECO:0000313" key="1">
    <source>
        <dbReference type="EMBL" id="KAF9653379.1"/>
    </source>
</evidence>
<name>A0ACB6ZVA3_THEGA</name>
<organism evidence="1 2">
    <name type="scientific">Thelephora ganbajun</name>
    <name type="common">Ganba fungus</name>
    <dbReference type="NCBI Taxonomy" id="370292"/>
    <lineage>
        <taxon>Eukaryota</taxon>
        <taxon>Fungi</taxon>
        <taxon>Dikarya</taxon>
        <taxon>Basidiomycota</taxon>
        <taxon>Agaricomycotina</taxon>
        <taxon>Agaricomycetes</taxon>
        <taxon>Thelephorales</taxon>
        <taxon>Thelephoraceae</taxon>
        <taxon>Thelephora</taxon>
    </lineage>
</organism>
<gene>
    <name evidence="1" type="ORF">BDM02DRAFT_3087384</name>
</gene>
<comment type="caution">
    <text evidence="1">The sequence shown here is derived from an EMBL/GenBank/DDBJ whole genome shotgun (WGS) entry which is preliminary data.</text>
</comment>